<dbReference type="InterPro" id="IPR011629">
    <property type="entry name" value="CobW-like_C"/>
</dbReference>
<keyword evidence="8" id="KW-1185">Reference proteome</keyword>
<comment type="similarity">
    <text evidence="4">Belongs to the SIMIBI class G3E GTPase family. ZNG1 subfamily.</text>
</comment>
<evidence type="ECO:0000313" key="8">
    <source>
        <dbReference type="Proteomes" id="UP000193006"/>
    </source>
</evidence>
<protein>
    <submittedName>
        <fullName evidence="7">Putative metal chaperone YciC</fullName>
    </submittedName>
</protein>
<dbReference type="EMBL" id="CP020814">
    <property type="protein sequence ID" value="ARK29480.1"/>
    <property type="molecule type" value="Genomic_DNA"/>
</dbReference>
<evidence type="ECO:0000259" key="6">
    <source>
        <dbReference type="SMART" id="SM00833"/>
    </source>
</evidence>
<reference evidence="7 8" key="1">
    <citation type="submission" date="2017-04" db="EMBL/GenBank/DDBJ databases">
        <title>Bacillus krulwichiae AM31D Genome sequencing and assembly.</title>
        <authorList>
            <person name="Krulwich T.A."/>
            <person name="Anastor L."/>
            <person name="Ehrlich R."/>
            <person name="Ehrlich G.D."/>
            <person name="Janto B."/>
        </authorList>
    </citation>
    <scope>NUCLEOTIDE SEQUENCE [LARGE SCALE GENOMIC DNA]</scope>
    <source>
        <strain evidence="7 8">AM31D</strain>
    </source>
</reference>
<dbReference type="InterPro" id="IPR003495">
    <property type="entry name" value="CobW/HypB/UreG_nucleotide-bd"/>
</dbReference>
<comment type="catalytic activity">
    <reaction evidence="5">
        <text>GTP + H2O = GDP + phosphate + H(+)</text>
        <dbReference type="Rhea" id="RHEA:19669"/>
        <dbReference type="ChEBI" id="CHEBI:15377"/>
        <dbReference type="ChEBI" id="CHEBI:15378"/>
        <dbReference type="ChEBI" id="CHEBI:37565"/>
        <dbReference type="ChEBI" id="CHEBI:43474"/>
        <dbReference type="ChEBI" id="CHEBI:58189"/>
    </reaction>
    <physiologicalReaction direction="left-to-right" evidence="5">
        <dbReference type="Rhea" id="RHEA:19670"/>
    </physiologicalReaction>
</comment>
<dbReference type="PANTHER" id="PTHR13748">
    <property type="entry name" value="COBW-RELATED"/>
    <property type="match status" value="1"/>
</dbReference>
<sequence length="317" mass="36080">MNKQISVFILTGFLGSGKTTILKKMLVHEKAKGRKPGILLNELGSENVEKESFADESMIELLNGCICCTIQDDMRTELTTFIKNEENIDTLIIEGTGIANPEEIVEALTHPDLIDQVDIQSIIGLVDASRYLEYQSLFQSSKEIRVMLKQQLTASSLIVVNKIDLLDERKLKKVTNKIEQTTSGYTPSIVYTSFGEVETEVLFKKRFMTENFDLVKDSPKQQNHHHHHHTHPFQAMKLSGFGKVSKKDFTAWLKSQQLLRAKGYIRFEEDDTIYAFQYASRQLEIKPIESATSCLIIIGTDLNQEELKKSFEKLQAT</sequence>
<dbReference type="Proteomes" id="UP000193006">
    <property type="component" value="Chromosome"/>
</dbReference>
<evidence type="ECO:0000256" key="5">
    <source>
        <dbReference type="ARBA" id="ARBA00049117"/>
    </source>
</evidence>
<evidence type="ECO:0000256" key="1">
    <source>
        <dbReference type="ARBA" id="ARBA00022741"/>
    </source>
</evidence>
<gene>
    <name evidence="7" type="primary">yciC_1</name>
    <name evidence="7" type="ORF">BkAM31D_06205</name>
</gene>
<proteinExistence type="inferred from homology"/>
<dbReference type="Gene3D" id="3.40.50.300">
    <property type="entry name" value="P-loop containing nucleotide triphosphate hydrolases"/>
    <property type="match status" value="1"/>
</dbReference>
<dbReference type="AlphaFoldDB" id="A0A1X9MA60"/>
<keyword evidence="3" id="KW-0143">Chaperone</keyword>
<dbReference type="SMART" id="SM00833">
    <property type="entry name" value="CobW_C"/>
    <property type="match status" value="1"/>
</dbReference>
<dbReference type="InterPro" id="IPR051316">
    <property type="entry name" value="Zinc-reg_GTPase_activator"/>
</dbReference>
<name>A0A1X9MA60_9BACI</name>
<dbReference type="GO" id="GO:0016787">
    <property type="term" value="F:hydrolase activity"/>
    <property type="evidence" value="ECO:0007669"/>
    <property type="project" value="UniProtKB-KW"/>
</dbReference>
<dbReference type="CDD" id="cd03112">
    <property type="entry name" value="CobW-like"/>
    <property type="match status" value="1"/>
</dbReference>
<dbReference type="InterPro" id="IPR027417">
    <property type="entry name" value="P-loop_NTPase"/>
</dbReference>
<dbReference type="InterPro" id="IPR036627">
    <property type="entry name" value="CobW-likC_sf"/>
</dbReference>
<dbReference type="GO" id="GO:0005737">
    <property type="term" value="C:cytoplasm"/>
    <property type="evidence" value="ECO:0007669"/>
    <property type="project" value="TreeGrafter"/>
</dbReference>
<evidence type="ECO:0000256" key="2">
    <source>
        <dbReference type="ARBA" id="ARBA00022801"/>
    </source>
</evidence>
<organism evidence="7 8">
    <name type="scientific">Halalkalibacter krulwichiae</name>
    <dbReference type="NCBI Taxonomy" id="199441"/>
    <lineage>
        <taxon>Bacteria</taxon>
        <taxon>Bacillati</taxon>
        <taxon>Bacillota</taxon>
        <taxon>Bacilli</taxon>
        <taxon>Bacillales</taxon>
        <taxon>Bacillaceae</taxon>
        <taxon>Halalkalibacter</taxon>
    </lineage>
</organism>
<keyword evidence="1" id="KW-0547">Nucleotide-binding</keyword>
<dbReference type="PANTHER" id="PTHR13748:SF62">
    <property type="entry name" value="COBW DOMAIN-CONTAINING PROTEIN"/>
    <property type="match status" value="1"/>
</dbReference>
<dbReference type="KEGG" id="bkw:BkAM31D_06205"/>
<evidence type="ECO:0000256" key="4">
    <source>
        <dbReference type="ARBA" id="ARBA00034320"/>
    </source>
</evidence>
<dbReference type="SUPFAM" id="SSF52540">
    <property type="entry name" value="P-loop containing nucleoside triphosphate hydrolases"/>
    <property type="match status" value="1"/>
</dbReference>
<accession>A0A1X9MA60</accession>
<dbReference type="Gene3D" id="3.30.1220.10">
    <property type="entry name" value="CobW-like, C-terminal domain"/>
    <property type="match status" value="1"/>
</dbReference>
<dbReference type="RefSeq" id="WP_066154005.1">
    <property type="nucleotide sequence ID" value="NZ_CP020814.1"/>
</dbReference>
<dbReference type="GO" id="GO:0000166">
    <property type="term" value="F:nucleotide binding"/>
    <property type="evidence" value="ECO:0007669"/>
    <property type="project" value="UniProtKB-KW"/>
</dbReference>
<dbReference type="Pfam" id="PF07683">
    <property type="entry name" value="CobW_C"/>
    <property type="match status" value="1"/>
</dbReference>
<evidence type="ECO:0000313" key="7">
    <source>
        <dbReference type="EMBL" id="ARK29480.1"/>
    </source>
</evidence>
<keyword evidence="2" id="KW-0378">Hydrolase</keyword>
<dbReference type="STRING" id="199441.BkAM31D_06205"/>
<dbReference type="Pfam" id="PF02492">
    <property type="entry name" value="cobW"/>
    <property type="match status" value="1"/>
</dbReference>
<feature type="domain" description="CobW C-terminal" evidence="6">
    <location>
        <begin position="233"/>
        <end position="315"/>
    </location>
</feature>
<dbReference type="SUPFAM" id="SSF90002">
    <property type="entry name" value="Hypothetical protein YjiA, C-terminal domain"/>
    <property type="match status" value="1"/>
</dbReference>
<evidence type="ECO:0000256" key="3">
    <source>
        <dbReference type="ARBA" id="ARBA00023186"/>
    </source>
</evidence>